<gene>
    <name evidence="2" type="ORF">WH95_19530</name>
</gene>
<dbReference type="AlphaFoldDB" id="A0A0M2R6R8"/>
<keyword evidence="1" id="KW-0812">Transmembrane</keyword>
<keyword evidence="1" id="KW-1133">Transmembrane helix</keyword>
<keyword evidence="3" id="KW-1185">Reference proteome</keyword>
<dbReference type="EMBL" id="LANI01000037">
    <property type="protein sequence ID" value="KKJ75213.1"/>
    <property type="molecule type" value="Genomic_DNA"/>
</dbReference>
<reference evidence="2 3" key="1">
    <citation type="submission" date="2015-03" db="EMBL/GenBank/DDBJ databases">
        <title>Genome sequence of Kiloniella sp. P1-1, isolated from the gut microflora of Pacific white shrimp, Penaeus vannamei.</title>
        <authorList>
            <person name="Shao Z."/>
            <person name="Wang L."/>
            <person name="Li X."/>
        </authorList>
    </citation>
    <scope>NUCLEOTIDE SEQUENCE [LARGE SCALE GENOMIC DNA]</scope>
    <source>
        <strain evidence="2 3">P1-1</strain>
    </source>
</reference>
<feature type="transmembrane region" description="Helical" evidence="1">
    <location>
        <begin position="45"/>
        <end position="64"/>
    </location>
</feature>
<sequence>MLLLSLKKIRYLMQFIKSFCQFEVSKTLYLVVVKYINFSTNRSRILSTVHVLFVVVFFAELIMIGRQHLKNEI</sequence>
<evidence type="ECO:0000313" key="2">
    <source>
        <dbReference type="EMBL" id="KKJ75213.1"/>
    </source>
</evidence>
<evidence type="ECO:0000256" key="1">
    <source>
        <dbReference type="SAM" id="Phobius"/>
    </source>
</evidence>
<proteinExistence type="predicted"/>
<organism evidence="2 3">
    <name type="scientific">Kiloniella litopenaei</name>
    <dbReference type="NCBI Taxonomy" id="1549748"/>
    <lineage>
        <taxon>Bacteria</taxon>
        <taxon>Pseudomonadati</taxon>
        <taxon>Pseudomonadota</taxon>
        <taxon>Alphaproteobacteria</taxon>
        <taxon>Rhodospirillales</taxon>
        <taxon>Kiloniellaceae</taxon>
        <taxon>Kiloniella</taxon>
    </lineage>
</organism>
<protein>
    <submittedName>
        <fullName evidence="2">Uncharacterized protein</fullName>
    </submittedName>
</protein>
<dbReference type="Proteomes" id="UP000034491">
    <property type="component" value="Unassembled WGS sequence"/>
</dbReference>
<comment type="caution">
    <text evidence="2">The sequence shown here is derived from an EMBL/GenBank/DDBJ whole genome shotgun (WGS) entry which is preliminary data.</text>
</comment>
<keyword evidence="1" id="KW-0472">Membrane</keyword>
<dbReference type="STRING" id="1549748.WH95_19530"/>
<evidence type="ECO:0000313" key="3">
    <source>
        <dbReference type="Proteomes" id="UP000034491"/>
    </source>
</evidence>
<accession>A0A0M2R6R8</accession>
<name>A0A0M2R6R8_9PROT</name>